<dbReference type="InterPro" id="IPR029044">
    <property type="entry name" value="Nucleotide-diphossugar_trans"/>
</dbReference>
<proteinExistence type="predicted"/>
<evidence type="ECO:0000313" key="1">
    <source>
        <dbReference type="EMBL" id="MDQ0314200.1"/>
    </source>
</evidence>
<evidence type="ECO:0008006" key="3">
    <source>
        <dbReference type="Google" id="ProtNLM"/>
    </source>
</evidence>
<protein>
    <recommendedName>
        <fullName evidence="3">Alpha 1,4-glycosyltransferase domain-containing protein</fullName>
    </recommendedName>
</protein>
<gene>
    <name evidence="1" type="ORF">J2S73_000637</name>
</gene>
<dbReference type="AlphaFoldDB" id="A0AAE3VLZ8"/>
<sequence length="278" mass="31007">MARLRDIHSFWIGPELPPLAQMCLASFVAAGHRVVLHAYEPLTGPAGVEVVDAADVLPADAVFQHERSGGLSMFADLFRYRMLQKHDGVIWVDTDVYCLRPFDFEPDYVFGVERTRFRDDSISNAILAAPAGSELLKRLVGLFETPVRAARYERLPQQRLRFYALWALGIRFPISRMSRHVAGPPALTHLVDRLELRRHALPLPAFFEDQGPRLFQPGTASLLEDPDRYAVHFCAATVPDGLTPAADSAFQACAQRAGLGGQAISDRPRSPARRQSHR</sequence>
<reference evidence="1" key="1">
    <citation type="submission" date="2023-07" db="EMBL/GenBank/DDBJ databases">
        <title>Genomic Encyclopedia of Type Strains, Phase IV (KMG-IV): sequencing the most valuable type-strain genomes for metagenomic binning, comparative biology and taxonomic classification.</title>
        <authorList>
            <person name="Goeker M."/>
        </authorList>
    </citation>
    <scope>NUCLEOTIDE SEQUENCE</scope>
    <source>
        <strain evidence="1">DSM 21202</strain>
    </source>
</reference>
<dbReference type="EMBL" id="JAUSUL010000001">
    <property type="protein sequence ID" value="MDQ0314200.1"/>
    <property type="molecule type" value="Genomic_DNA"/>
</dbReference>
<comment type="caution">
    <text evidence="1">The sequence shown here is derived from an EMBL/GenBank/DDBJ whole genome shotgun (WGS) entry which is preliminary data.</text>
</comment>
<evidence type="ECO:0000313" key="2">
    <source>
        <dbReference type="Proteomes" id="UP001229244"/>
    </source>
</evidence>
<dbReference type="SUPFAM" id="SSF53448">
    <property type="entry name" value="Nucleotide-diphospho-sugar transferases"/>
    <property type="match status" value="1"/>
</dbReference>
<accession>A0AAE3VLZ8</accession>
<organism evidence="1 2">
    <name type="scientific">Amorphus orientalis</name>
    <dbReference type="NCBI Taxonomy" id="649198"/>
    <lineage>
        <taxon>Bacteria</taxon>
        <taxon>Pseudomonadati</taxon>
        <taxon>Pseudomonadota</taxon>
        <taxon>Alphaproteobacteria</taxon>
        <taxon>Hyphomicrobiales</taxon>
        <taxon>Amorphaceae</taxon>
        <taxon>Amorphus</taxon>
    </lineage>
</organism>
<dbReference type="Proteomes" id="UP001229244">
    <property type="component" value="Unassembled WGS sequence"/>
</dbReference>
<name>A0AAE3VLZ8_9HYPH</name>
<dbReference type="Gene3D" id="3.90.550.20">
    <property type="match status" value="1"/>
</dbReference>
<keyword evidence="2" id="KW-1185">Reference proteome</keyword>
<dbReference type="RefSeq" id="WP_306883976.1">
    <property type="nucleotide sequence ID" value="NZ_JAUSUL010000001.1"/>
</dbReference>